<comment type="caution">
    <text evidence="1">The sequence shown here is derived from an EMBL/GenBank/DDBJ whole genome shotgun (WGS) entry which is preliminary data.</text>
</comment>
<protein>
    <submittedName>
        <fullName evidence="1">Uncharacterized protein</fullName>
    </submittedName>
</protein>
<gene>
    <name evidence="1" type="ORF">H6G81_10560</name>
</gene>
<evidence type="ECO:0000313" key="1">
    <source>
        <dbReference type="EMBL" id="MBD2604958.1"/>
    </source>
</evidence>
<reference evidence="1 2" key="1">
    <citation type="journal article" date="2020" name="ISME J.">
        <title>Comparative genomics reveals insights into cyanobacterial evolution and habitat adaptation.</title>
        <authorList>
            <person name="Chen M.Y."/>
            <person name="Teng W.K."/>
            <person name="Zhao L."/>
            <person name="Hu C.X."/>
            <person name="Zhou Y.K."/>
            <person name="Han B.P."/>
            <person name="Song L.R."/>
            <person name="Shu W.S."/>
        </authorList>
    </citation>
    <scope>NUCLEOTIDE SEQUENCE [LARGE SCALE GENOMIC DNA]</scope>
    <source>
        <strain evidence="1 2">FACHB-248</strain>
    </source>
</reference>
<dbReference type="Proteomes" id="UP000660380">
    <property type="component" value="Unassembled WGS sequence"/>
</dbReference>
<organism evidence="1 2">
    <name type="scientific">Scytonema hofmannii FACHB-248</name>
    <dbReference type="NCBI Taxonomy" id="1842502"/>
    <lineage>
        <taxon>Bacteria</taxon>
        <taxon>Bacillati</taxon>
        <taxon>Cyanobacteriota</taxon>
        <taxon>Cyanophyceae</taxon>
        <taxon>Nostocales</taxon>
        <taxon>Scytonemataceae</taxon>
        <taxon>Scytonema</taxon>
    </lineage>
</organism>
<name>A0ABR8GP73_9CYAN</name>
<dbReference type="EMBL" id="JACJTA010000017">
    <property type="protein sequence ID" value="MBD2604958.1"/>
    <property type="molecule type" value="Genomic_DNA"/>
</dbReference>
<accession>A0ABR8GP73</accession>
<dbReference type="RefSeq" id="WP_186227748.1">
    <property type="nucleotide sequence ID" value="NZ_JACJTA010000017.1"/>
</dbReference>
<evidence type="ECO:0000313" key="2">
    <source>
        <dbReference type="Proteomes" id="UP000660380"/>
    </source>
</evidence>
<sequence>MNAYCIMSGVEIHVVETFRWNVSTADKDVPSERLYDDWSIFLPVN</sequence>
<proteinExistence type="predicted"/>
<keyword evidence="2" id="KW-1185">Reference proteome</keyword>